<dbReference type="RefSeq" id="WP_014083664.1">
    <property type="nucleotide sequence ID" value="NZ_CBCSFI010000019.1"/>
</dbReference>
<dbReference type="Proteomes" id="UP000220828">
    <property type="component" value="Unassembled WGS sequence"/>
</dbReference>
<evidence type="ECO:0000313" key="5">
    <source>
        <dbReference type="Proteomes" id="UP000220828"/>
    </source>
</evidence>
<reference evidence="3 5" key="1">
    <citation type="submission" date="2017-09" db="EMBL/GenBank/DDBJ databases">
        <title>Whole genomes of Flavobacteriaceae.</title>
        <authorList>
            <person name="Stine C."/>
            <person name="Li C."/>
            <person name="Tadesse D."/>
        </authorList>
    </citation>
    <scope>NUCLEOTIDE SEQUENCE [LARGE SCALE GENOMIC DNA]</scope>
    <source>
        <strain evidence="3 5">ATCC 35036</strain>
    </source>
</reference>
<evidence type="ECO:0000313" key="6">
    <source>
        <dbReference type="Proteomes" id="UP000320773"/>
    </source>
</evidence>
<dbReference type="OrthoDB" id="947434at2"/>
<feature type="domain" description="Outer membrane protein beta-barrel" evidence="2">
    <location>
        <begin position="20"/>
        <end position="161"/>
    </location>
</feature>
<dbReference type="InterPro" id="IPR025665">
    <property type="entry name" value="Beta-barrel_OMP_2"/>
</dbReference>
<dbReference type="Proteomes" id="UP000320773">
    <property type="component" value="Unassembled WGS sequence"/>
</dbReference>
<dbReference type="OMA" id="NVPIMAK"/>
<evidence type="ECO:0000313" key="4">
    <source>
        <dbReference type="EMBL" id="TQM41614.1"/>
    </source>
</evidence>
<keyword evidence="1" id="KW-0732">Signal</keyword>
<dbReference type="EMBL" id="PCMW01000033">
    <property type="protein sequence ID" value="PDS25038.1"/>
    <property type="molecule type" value="Genomic_DNA"/>
</dbReference>
<feature type="chain" id="PRO_5033306471" evidence="1">
    <location>
        <begin position="21"/>
        <end position="180"/>
    </location>
</feature>
<organism evidence="3 5">
    <name type="scientific">Flavobacterium branchiophilum</name>
    <dbReference type="NCBI Taxonomy" id="55197"/>
    <lineage>
        <taxon>Bacteria</taxon>
        <taxon>Pseudomonadati</taxon>
        <taxon>Bacteroidota</taxon>
        <taxon>Flavobacteriia</taxon>
        <taxon>Flavobacteriales</taxon>
        <taxon>Flavobacteriaceae</taxon>
        <taxon>Flavobacterium</taxon>
    </lineage>
</organism>
<sequence length="180" mass="19801">MKKNVILAALFCCSVPLMNAQLLKMGIKVGGNYANVSGSEIQTQAITSYHGGLMAEVKLLKKLFVQPEILYSTQGTTYKTAIEDYRNELGYLTIPVMLKIGLSDTFSLDLGPQASFLLKEKNKFDVNNAQTFDFSANAGMSVRITEHLVAQARYCAGLYEISENSKIKSAVFQLSVGCFF</sequence>
<protein>
    <submittedName>
        <fullName evidence="4">Outer membrane protein with beta-barrel domain</fullName>
    </submittedName>
    <submittedName>
        <fullName evidence="3">PorT family protein</fullName>
    </submittedName>
</protein>
<feature type="signal peptide" evidence="1">
    <location>
        <begin position="1"/>
        <end position="20"/>
    </location>
</feature>
<reference evidence="4 6" key="2">
    <citation type="submission" date="2019-06" db="EMBL/GenBank/DDBJ databases">
        <title>Genomic Encyclopedia of Archaeal and Bacterial Type Strains, Phase II (KMG-II): from individual species to whole genera.</title>
        <authorList>
            <person name="Goeker M."/>
        </authorList>
    </citation>
    <scope>NUCLEOTIDE SEQUENCE [LARGE SCALE GENOMIC DNA]</scope>
    <source>
        <strain evidence="4 6">DSM 24789</strain>
    </source>
</reference>
<evidence type="ECO:0000313" key="3">
    <source>
        <dbReference type="EMBL" id="PDS25038.1"/>
    </source>
</evidence>
<dbReference type="EMBL" id="VFPJ01000001">
    <property type="protein sequence ID" value="TQM41614.1"/>
    <property type="molecule type" value="Genomic_DNA"/>
</dbReference>
<name>A0A2H3KCG5_9FLAO</name>
<accession>A0A2H3KCG5</accession>
<dbReference type="AlphaFoldDB" id="A0A2H3KCG5"/>
<comment type="caution">
    <text evidence="3">The sequence shown here is derived from an EMBL/GenBank/DDBJ whole genome shotgun (WGS) entry which is preliminary data.</text>
</comment>
<gene>
    <name evidence="3" type="ORF">B0A77_06190</name>
    <name evidence="4" type="ORF">BC670_2600</name>
</gene>
<proteinExistence type="predicted"/>
<dbReference type="Pfam" id="PF13568">
    <property type="entry name" value="OMP_b-brl_2"/>
    <property type="match status" value="1"/>
</dbReference>
<evidence type="ECO:0000256" key="1">
    <source>
        <dbReference type="SAM" id="SignalP"/>
    </source>
</evidence>
<evidence type="ECO:0000259" key="2">
    <source>
        <dbReference type="Pfam" id="PF13568"/>
    </source>
</evidence>